<evidence type="ECO:0000313" key="3">
    <source>
        <dbReference type="Proteomes" id="UP000466442"/>
    </source>
</evidence>
<comment type="caution">
    <text evidence="2">The sequence shown here is derived from an EMBL/GenBank/DDBJ whole genome shotgun (WGS) entry which is preliminary data.</text>
</comment>
<organism evidence="2 3">
    <name type="scientific">Apolygus lucorum</name>
    <name type="common">Small green plant bug</name>
    <name type="synonym">Lygocoris lucorum</name>
    <dbReference type="NCBI Taxonomy" id="248454"/>
    <lineage>
        <taxon>Eukaryota</taxon>
        <taxon>Metazoa</taxon>
        <taxon>Ecdysozoa</taxon>
        <taxon>Arthropoda</taxon>
        <taxon>Hexapoda</taxon>
        <taxon>Insecta</taxon>
        <taxon>Pterygota</taxon>
        <taxon>Neoptera</taxon>
        <taxon>Paraneoptera</taxon>
        <taxon>Hemiptera</taxon>
        <taxon>Heteroptera</taxon>
        <taxon>Panheteroptera</taxon>
        <taxon>Cimicomorpha</taxon>
        <taxon>Miridae</taxon>
        <taxon>Mirini</taxon>
        <taxon>Apolygus</taxon>
    </lineage>
</organism>
<feature type="chain" id="PRO_5035934459" evidence="1">
    <location>
        <begin position="21"/>
        <end position="264"/>
    </location>
</feature>
<proteinExistence type="predicted"/>
<dbReference type="EMBL" id="WIXP02000123">
    <property type="protein sequence ID" value="KAF6197338.1"/>
    <property type="molecule type" value="Genomic_DNA"/>
</dbReference>
<sequence>MELFWAVAAVVSLVSSGALGFVTLDKDSYFEATGLKDLVKIRNYRSLLDYLEKSDEAYFSVIMELSSAWALAIPKEIAFLRRPIIDAANTLENGKDDYIRCLHTLKASPKSTKKIRPKERKFWKTVTEVGFEMYQEHGVVEKKVNPDVFPLLKYNQFPTPSPEESFAFFHYQIVDLLENMVLNVKNTRSYILKTSKILGAKCDRDDLGRISNELKVLVQDLYDTYTEHEVKLNHYEVVKMKPYRQLRAFLEKIRKLTYLIHFAT</sequence>
<gene>
    <name evidence="2" type="ORF">GE061_020303</name>
</gene>
<evidence type="ECO:0000313" key="2">
    <source>
        <dbReference type="EMBL" id="KAF6197338.1"/>
    </source>
</evidence>
<keyword evidence="3" id="KW-1185">Reference proteome</keyword>
<accession>A0A8S9WLY4</accession>
<dbReference type="Proteomes" id="UP000466442">
    <property type="component" value="Unassembled WGS sequence"/>
</dbReference>
<feature type="signal peptide" evidence="1">
    <location>
        <begin position="1"/>
        <end position="20"/>
    </location>
</feature>
<keyword evidence="1" id="KW-0732">Signal</keyword>
<protein>
    <submittedName>
        <fullName evidence="2">Uncharacterized protein</fullName>
    </submittedName>
</protein>
<reference evidence="2" key="1">
    <citation type="journal article" date="2021" name="Mol. Ecol. Resour.">
        <title>Apolygus lucorum genome provides insights into omnivorousness and mesophyll feeding.</title>
        <authorList>
            <person name="Liu Y."/>
            <person name="Liu H."/>
            <person name="Wang H."/>
            <person name="Huang T."/>
            <person name="Liu B."/>
            <person name="Yang B."/>
            <person name="Yin L."/>
            <person name="Li B."/>
            <person name="Zhang Y."/>
            <person name="Zhang S."/>
            <person name="Jiang F."/>
            <person name="Zhang X."/>
            <person name="Ren Y."/>
            <person name="Wang B."/>
            <person name="Wang S."/>
            <person name="Lu Y."/>
            <person name="Wu K."/>
            <person name="Fan W."/>
            <person name="Wang G."/>
        </authorList>
    </citation>
    <scope>NUCLEOTIDE SEQUENCE</scope>
    <source>
        <strain evidence="2">12Hb</strain>
    </source>
</reference>
<dbReference type="AlphaFoldDB" id="A0A8S9WLY4"/>
<evidence type="ECO:0000256" key="1">
    <source>
        <dbReference type="SAM" id="SignalP"/>
    </source>
</evidence>
<name>A0A8S9WLY4_APOLU</name>